<dbReference type="GO" id="GO:1990281">
    <property type="term" value="C:efflux pump complex"/>
    <property type="evidence" value="ECO:0007669"/>
    <property type="project" value="TreeGrafter"/>
</dbReference>
<sequence>MKTLIALICIAPALAWGGQWSTRPLAEVVQYPEYRAPAQVVAAERARVAAEVSGRIEALPARVGQRFERGAELLRIDDRSYRLDVERARNQVELLANRLRLAEAQLAQHRALAARGFLSADALRIKETELAVLGSELGAARQALDSARLQLARTVIRAPYAGVVGERLASVGDFAAPGTPLLVLAASAGAEVHAQVPVSLMATLRAAAGWQLHAGGEAVAVTLQRVSPLVSTAGQMQEAVFTAAAALTPGLAGELRWRSTTPHLPPAWVQRRDGEAGVWVLSAGRPLFVALPHAEAGRAVAVDLPADTALIDAERFSIGLPEAAQ</sequence>
<dbReference type="NCBIfam" id="TIGR01730">
    <property type="entry name" value="RND_mfp"/>
    <property type="match status" value="1"/>
</dbReference>
<reference evidence="4 5" key="2">
    <citation type="submission" date="2018-04" db="EMBL/GenBank/DDBJ databases">
        <title>Thauera lacus sp. nov., isolated from an saline lake in Inner Mongolia, China.</title>
        <authorList>
            <person name="Liang Q.-Y."/>
        </authorList>
    </citation>
    <scope>NUCLEOTIDE SEQUENCE [LARGE SCALE GENOMIC DNA]</scope>
    <source>
        <strain evidence="4 5">D20</strain>
    </source>
</reference>
<dbReference type="PANTHER" id="PTHR30469">
    <property type="entry name" value="MULTIDRUG RESISTANCE PROTEIN MDTA"/>
    <property type="match status" value="1"/>
</dbReference>
<dbReference type="PANTHER" id="PTHR30469:SF38">
    <property type="entry name" value="HLYD FAMILY SECRETION PROTEIN"/>
    <property type="match status" value="1"/>
</dbReference>
<keyword evidence="5" id="KW-1185">Reference proteome</keyword>
<dbReference type="Proteomes" id="UP000241193">
    <property type="component" value="Unassembled WGS sequence"/>
</dbReference>
<feature type="coiled-coil region" evidence="2">
    <location>
        <begin position="85"/>
        <end position="112"/>
    </location>
</feature>
<dbReference type="SUPFAM" id="SSF111369">
    <property type="entry name" value="HlyD-like secretion proteins"/>
    <property type="match status" value="1"/>
</dbReference>
<protein>
    <submittedName>
        <fullName evidence="4">Efflux RND transporter periplasmic adaptor subunit</fullName>
    </submittedName>
</protein>
<feature type="domain" description="Multidrug resistance protein MdtA-like barrel-sandwich hybrid" evidence="3">
    <location>
        <begin position="45"/>
        <end position="180"/>
    </location>
</feature>
<comment type="caution">
    <text evidence="4">The sequence shown here is derived from an EMBL/GenBank/DDBJ whole genome shotgun (WGS) entry which is preliminary data.</text>
</comment>
<dbReference type="Gene3D" id="1.10.287.470">
    <property type="entry name" value="Helix hairpin bin"/>
    <property type="match status" value="1"/>
</dbReference>
<dbReference type="GO" id="GO:0015562">
    <property type="term" value="F:efflux transmembrane transporter activity"/>
    <property type="evidence" value="ECO:0007669"/>
    <property type="project" value="TreeGrafter"/>
</dbReference>
<proteinExistence type="inferred from homology"/>
<evidence type="ECO:0000313" key="4">
    <source>
        <dbReference type="EMBL" id="PTD96323.1"/>
    </source>
</evidence>
<dbReference type="AlphaFoldDB" id="A0A2T4IEW9"/>
<dbReference type="OrthoDB" id="5502471at2"/>
<comment type="similarity">
    <text evidence="1">Belongs to the membrane fusion protein (MFP) (TC 8.A.1) family.</text>
</comment>
<dbReference type="Pfam" id="PF25917">
    <property type="entry name" value="BSH_RND"/>
    <property type="match status" value="1"/>
</dbReference>
<evidence type="ECO:0000256" key="2">
    <source>
        <dbReference type="SAM" id="Coils"/>
    </source>
</evidence>
<dbReference type="InterPro" id="IPR058625">
    <property type="entry name" value="MdtA-like_BSH"/>
</dbReference>
<dbReference type="Gene3D" id="2.40.30.170">
    <property type="match status" value="1"/>
</dbReference>
<gene>
    <name evidence="4" type="ORF">C8261_10435</name>
</gene>
<dbReference type="RefSeq" id="WP_107493643.1">
    <property type="nucleotide sequence ID" value="NZ_PZKC01000007.1"/>
</dbReference>
<evidence type="ECO:0000256" key="1">
    <source>
        <dbReference type="ARBA" id="ARBA00009477"/>
    </source>
</evidence>
<reference evidence="4 5" key="1">
    <citation type="submission" date="2018-03" db="EMBL/GenBank/DDBJ databases">
        <authorList>
            <person name="Keele B.F."/>
        </authorList>
    </citation>
    <scope>NUCLEOTIDE SEQUENCE [LARGE SCALE GENOMIC DNA]</scope>
    <source>
        <strain evidence="4 5">D20</strain>
    </source>
</reference>
<organism evidence="4 5">
    <name type="scientific">Pseudothauera lacus</name>
    <dbReference type="NCBI Taxonomy" id="2136175"/>
    <lineage>
        <taxon>Bacteria</taxon>
        <taxon>Pseudomonadati</taxon>
        <taxon>Pseudomonadota</taxon>
        <taxon>Betaproteobacteria</taxon>
        <taxon>Rhodocyclales</taxon>
        <taxon>Zoogloeaceae</taxon>
        <taxon>Pseudothauera</taxon>
    </lineage>
</organism>
<name>A0A2T4IEW9_9RHOO</name>
<evidence type="ECO:0000259" key="3">
    <source>
        <dbReference type="Pfam" id="PF25917"/>
    </source>
</evidence>
<dbReference type="EMBL" id="PZKC01000007">
    <property type="protein sequence ID" value="PTD96323.1"/>
    <property type="molecule type" value="Genomic_DNA"/>
</dbReference>
<accession>A0A2T4IEW9</accession>
<dbReference type="Gene3D" id="2.40.50.100">
    <property type="match status" value="1"/>
</dbReference>
<evidence type="ECO:0000313" key="5">
    <source>
        <dbReference type="Proteomes" id="UP000241193"/>
    </source>
</evidence>
<dbReference type="InterPro" id="IPR006143">
    <property type="entry name" value="RND_pump_MFP"/>
</dbReference>
<keyword evidence="2" id="KW-0175">Coiled coil</keyword>